<feature type="transmembrane region" description="Helical" evidence="1">
    <location>
        <begin position="9"/>
        <end position="27"/>
    </location>
</feature>
<name>A0A1T4K180_9FIRM</name>
<dbReference type="STRING" id="118967.SAMN02745191_0232"/>
<dbReference type="Proteomes" id="UP000243297">
    <property type="component" value="Unassembled WGS sequence"/>
</dbReference>
<dbReference type="Gene3D" id="1.10.1760.20">
    <property type="match status" value="1"/>
</dbReference>
<keyword evidence="3" id="KW-1185">Reference proteome</keyword>
<reference evidence="3" key="1">
    <citation type="submission" date="2017-02" db="EMBL/GenBank/DDBJ databases">
        <authorList>
            <person name="Varghese N."/>
            <person name="Submissions S."/>
        </authorList>
    </citation>
    <scope>NUCLEOTIDE SEQUENCE [LARGE SCALE GENOMIC DNA]</scope>
    <source>
        <strain evidence="3">ATCC 25662</strain>
    </source>
</reference>
<accession>A0A1T4K180</accession>
<gene>
    <name evidence="2" type="ORF">SAMN02745191_0232</name>
</gene>
<dbReference type="RefSeq" id="WP_078710685.1">
    <property type="nucleotide sequence ID" value="NZ_FUWY01000001.1"/>
</dbReference>
<dbReference type="AlphaFoldDB" id="A0A1T4K180"/>
<keyword evidence="1" id="KW-0472">Membrane</keyword>
<protein>
    <submittedName>
        <fullName evidence="2">Uncharacterized membrane protein</fullName>
    </submittedName>
</protein>
<evidence type="ECO:0000256" key="1">
    <source>
        <dbReference type="SAM" id="Phobius"/>
    </source>
</evidence>
<dbReference type="GO" id="GO:0022857">
    <property type="term" value="F:transmembrane transporter activity"/>
    <property type="evidence" value="ECO:0007669"/>
    <property type="project" value="InterPro"/>
</dbReference>
<dbReference type="EMBL" id="FUWY01000001">
    <property type="protein sequence ID" value="SJZ36138.1"/>
    <property type="molecule type" value="Genomic_DNA"/>
</dbReference>
<evidence type="ECO:0000313" key="2">
    <source>
        <dbReference type="EMBL" id="SJZ36138.1"/>
    </source>
</evidence>
<sequence>MKSKQLKPFVFLAFFIAIEIVLMLTPLGFIPLGVIRATTLHIPVILAGILLGSKYGAAVGFVFGLMSLIINTSQPTITSFVFSPFVSIGGTSGNFASLLIVFGPRIFLGFFSGWLYQFFNRFKWKPTLNVALTAIINTLIHTLLVMGLIFIFFGGSYAAAKGVLVSQLMNVLIAVITTNGIAEMIVAAVLVTALYKALKPIVERN</sequence>
<keyword evidence="1" id="KW-1133">Transmembrane helix</keyword>
<feature type="transmembrane region" description="Helical" evidence="1">
    <location>
        <begin position="173"/>
        <end position="195"/>
    </location>
</feature>
<dbReference type="Pfam" id="PF12822">
    <property type="entry name" value="ECF_trnsprt"/>
    <property type="match status" value="1"/>
</dbReference>
<feature type="transmembrane region" description="Helical" evidence="1">
    <location>
        <begin position="128"/>
        <end position="153"/>
    </location>
</feature>
<evidence type="ECO:0000313" key="3">
    <source>
        <dbReference type="Proteomes" id="UP000243297"/>
    </source>
</evidence>
<keyword evidence="1" id="KW-0812">Transmembrane</keyword>
<proteinExistence type="predicted"/>
<feature type="transmembrane region" description="Helical" evidence="1">
    <location>
        <begin position="95"/>
        <end position="116"/>
    </location>
</feature>
<dbReference type="OrthoDB" id="9813540at2"/>
<organism evidence="2 3">
    <name type="scientific">Anaerorhabdus furcosa</name>
    <dbReference type="NCBI Taxonomy" id="118967"/>
    <lineage>
        <taxon>Bacteria</taxon>
        <taxon>Bacillati</taxon>
        <taxon>Bacillota</taxon>
        <taxon>Erysipelotrichia</taxon>
        <taxon>Erysipelotrichales</taxon>
        <taxon>Erysipelotrichaceae</taxon>
        <taxon>Anaerorhabdus</taxon>
    </lineage>
</organism>
<dbReference type="InterPro" id="IPR024529">
    <property type="entry name" value="ECF_trnsprt_substrate-spec"/>
</dbReference>